<comment type="caution">
    <text evidence="3">The sequence shown here is derived from an EMBL/GenBank/DDBJ whole genome shotgun (WGS) entry which is preliminary data.</text>
</comment>
<organism evidence="3">
    <name type="scientific">Archaeoglobus fulgidus</name>
    <dbReference type="NCBI Taxonomy" id="2234"/>
    <lineage>
        <taxon>Archaea</taxon>
        <taxon>Methanobacteriati</taxon>
        <taxon>Methanobacteriota</taxon>
        <taxon>Archaeoglobi</taxon>
        <taxon>Archaeoglobales</taxon>
        <taxon>Archaeoglobaceae</taxon>
        <taxon>Archaeoglobus</taxon>
    </lineage>
</organism>
<dbReference type="EMBL" id="DSLA01000080">
    <property type="protein sequence ID" value="HEH35523.1"/>
    <property type="molecule type" value="Genomic_DNA"/>
</dbReference>
<feature type="domain" description="Luciferase-like" evidence="2">
    <location>
        <begin position="1"/>
        <end position="334"/>
    </location>
</feature>
<dbReference type="CDD" id="cd01097">
    <property type="entry name" value="Tetrahydromethanopterin_reductase"/>
    <property type="match status" value="1"/>
</dbReference>
<dbReference type="Pfam" id="PF00296">
    <property type="entry name" value="Bac_luciferase"/>
    <property type="match status" value="1"/>
</dbReference>
<reference evidence="3" key="1">
    <citation type="journal article" date="2020" name="mSystems">
        <title>Genome- and Community-Level Interaction Insights into Carbon Utilization and Element Cycling Functions of Hydrothermarchaeota in Hydrothermal Sediment.</title>
        <authorList>
            <person name="Zhou Z."/>
            <person name="Liu Y."/>
            <person name="Xu W."/>
            <person name="Pan J."/>
            <person name="Luo Z.H."/>
            <person name="Li M."/>
        </authorList>
    </citation>
    <scope>NUCLEOTIDE SEQUENCE [LARGE SCALE GENOMIC DNA]</scope>
    <source>
        <strain evidence="3">SpSt-26</strain>
    </source>
</reference>
<dbReference type="PANTHER" id="PTHR43244">
    <property type="match status" value="1"/>
</dbReference>
<dbReference type="SUPFAM" id="SSF51679">
    <property type="entry name" value="Bacterial luciferase-like"/>
    <property type="match status" value="1"/>
</dbReference>
<dbReference type="GO" id="GO:0016705">
    <property type="term" value="F:oxidoreductase activity, acting on paired donors, with incorporation or reduction of molecular oxygen"/>
    <property type="evidence" value="ECO:0007669"/>
    <property type="project" value="InterPro"/>
</dbReference>
<accession>A0A7J2TIW0</accession>
<dbReference type="PANTHER" id="PTHR43244:SF1">
    <property type="entry name" value="5,10-METHYLENETETRAHYDROMETHANOPTERIN REDUCTASE"/>
    <property type="match status" value="1"/>
</dbReference>
<protein>
    <submittedName>
        <fullName evidence="3">LLM class flavin-dependent oxidoreductase</fullName>
    </submittedName>
</protein>
<evidence type="ECO:0000313" key="3">
    <source>
        <dbReference type="EMBL" id="HEH35523.1"/>
    </source>
</evidence>
<keyword evidence="1" id="KW-0560">Oxidoreductase</keyword>
<evidence type="ECO:0000256" key="1">
    <source>
        <dbReference type="ARBA" id="ARBA00023002"/>
    </source>
</evidence>
<dbReference type="InterPro" id="IPR011251">
    <property type="entry name" value="Luciferase-like_dom"/>
</dbReference>
<dbReference type="AlphaFoldDB" id="A0A7J2TIW0"/>
<dbReference type="InterPro" id="IPR050564">
    <property type="entry name" value="F420-G6PD/mer"/>
</dbReference>
<sequence>MEFGTVAPTFPPISEAKKTAKRLEEKGYDAIWFADHLMGWYPHEIWKETIFFLRYPSCHMFYDAFCEICYSAAETSKIKFGVSVTEVIRRHPVVMLQQAITANHATEGRFILGLGAGEAENIVPYGLNFEKPVAKLEEALRLIRIILSSDVGEKINFEGKFFKLKDAVFDLKPVGELPIWIGAHGDRMLKLTAKYANGWLPTTLPPQIYAEKCLKLEKFAREEKRDPEEIKKAIFLSLVVDEDKREVEKLLRTPILKIHALLMPSEYYEMLGYRHPFGKFYGLLDYIPTKYSKEDIMKAVSEVPDDISKIAFLAGTKDEVVEELEKYEKIGVEHVVLWNLTYFGDVSKIRSSYALIDEIIKMFK</sequence>
<dbReference type="Gene3D" id="3.20.20.30">
    <property type="entry name" value="Luciferase-like domain"/>
    <property type="match status" value="1"/>
</dbReference>
<evidence type="ECO:0000259" key="2">
    <source>
        <dbReference type="Pfam" id="PF00296"/>
    </source>
</evidence>
<name>A0A7J2TIW0_ARCFL</name>
<gene>
    <name evidence="3" type="ORF">ENP88_05125</name>
</gene>
<proteinExistence type="predicted"/>
<dbReference type="InterPro" id="IPR036661">
    <property type="entry name" value="Luciferase-like_sf"/>
</dbReference>